<dbReference type="EnsemblMetazoa" id="XM_030979389">
    <property type="protein sequence ID" value="XP_030835249"/>
    <property type="gene ID" value="LOC115921639"/>
</dbReference>
<name>A0A7M7NEM2_STRPU</name>
<keyword evidence="2" id="KW-1185">Reference proteome</keyword>
<dbReference type="AlphaFoldDB" id="A0A7M7NEM2"/>
<protein>
    <submittedName>
        <fullName evidence="1">Uncharacterized protein</fullName>
    </submittedName>
</protein>
<dbReference type="GeneID" id="115921639"/>
<dbReference type="OrthoDB" id="1483400at2759"/>
<dbReference type="RefSeq" id="XP_030835249.1">
    <property type="nucleotide sequence ID" value="XM_030979389.1"/>
</dbReference>
<sequence>MRDWDVQLDTKDCVGRGWGFTELGKYISEDFYMGVAAVRSGLSTRISSFPRCRIQQTHRWSPLLNAWSDGRRSAPRPFLPFSYWSRSPSQSCAGFAVRWRLLPISLDPIVFFMVHMLQWFLLDYVQLRTMQVEPLNCSKFDYMVAWVYRECSTPYYFLRGCLGNRSSGGRERRVKWGGYLEEVH</sequence>
<evidence type="ECO:0000313" key="1">
    <source>
        <dbReference type="EnsemblMetazoa" id="XP_030835249"/>
    </source>
</evidence>
<reference evidence="1" key="2">
    <citation type="submission" date="2021-01" db="UniProtKB">
        <authorList>
            <consortium name="EnsemblMetazoa"/>
        </authorList>
    </citation>
    <scope>IDENTIFICATION</scope>
</reference>
<dbReference type="InParanoid" id="A0A7M7NEM2"/>
<dbReference type="Proteomes" id="UP000007110">
    <property type="component" value="Unassembled WGS sequence"/>
</dbReference>
<evidence type="ECO:0000313" key="2">
    <source>
        <dbReference type="Proteomes" id="UP000007110"/>
    </source>
</evidence>
<dbReference type="KEGG" id="spu:115921639"/>
<proteinExistence type="predicted"/>
<organism evidence="1 2">
    <name type="scientific">Strongylocentrotus purpuratus</name>
    <name type="common">Purple sea urchin</name>
    <dbReference type="NCBI Taxonomy" id="7668"/>
    <lineage>
        <taxon>Eukaryota</taxon>
        <taxon>Metazoa</taxon>
        <taxon>Echinodermata</taxon>
        <taxon>Eleutherozoa</taxon>
        <taxon>Echinozoa</taxon>
        <taxon>Echinoidea</taxon>
        <taxon>Euechinoidea</taxon>
        <taxon>Echinacea</taxon>
        <taxon>Camarodonta</taxon>
        <taxon>Echinidea</taxon>
        <taxon>Strongylocentrotidae</taxon>
        <taxon>Strongylocentrotus</taxon>
    </lineage>
</organism>
<reference evidence="2" key="1">
    <citation type="submission" date="2015-02" db="EMBL/GenBank/DDBJ databases">
        <title>Genome sequencing for Strongylocentrotus purpuratus.</title>
        <authorList>
            <person name="Murali S."/>
            <person name="Liu Y."/>
            <person name="Vee V."/>
            <person name="English A."/>
            <person name="Wang M."/>
            <person name="Skinner E."/>
            <person name="Han Y."/>
            <person name="Muzny D.M."/>
            <person name="Worley K.C."/>
            <person name="Gibbs R.A."/>
        </authorList>
    </citation>
    <scope>NUCLEOTIDE SEQUENCE</scope>
</reference>
<accession>A0A7M7NEM2</accession>